<dbReference type="EMBL" id="BARW01011378">
    <property type="protein sequence ID" value="GAI73206.1"/>
    <property type="molecule type" value="Genomic_DNA"/>
</dbReference>
<sequence length="60" mass="6454">STILGVYFFANAEVSGLLTPVVGVLIDRVGFSSSFTLVSITLAVIVVACTVFMWRAREQT</sequence>
<comment type="caution">
    <text evidence="2">The sequence shown here is derived from an EMBL/GenBank/DDBJ whole genome shotgun (WGS) entry which is preliminary data.</text>
</comment>
<evidence type="ECO:0000313" key="2">
    <source>
        <dbReference type="EMBL" id="GAI73206.1"/>
    </source>
</evidence>
<dbReference type="SUPFAM" id="SSF103473">
    <property type="entry name" value="MFS general substrate transporter"/>
    <property type="match status" value="1"/>
</dbReference>
<protein>
    <submittedName>
        <fullName evidence="2">Uncharacterized protein</fullName>
    </submittedName>
</protein>
<keyword evidence="1" id="KW-0812">Transmembrane</keyword>
<proteinExistence type="predicted"/>
<gene>
    <name evidence="2" type="ORF">S12H4_21971</name>
</gene>
<keyword evidence="1" id="KW-1133">Transmembrane helix</keyword>
<reference evidence="2" key="1">
    <citation type="journal article" date="2014" name="Front. Microbiol.">
        <title>High frequency of phylogenetically diverse reductive dehalogenase-homologous genes in deep subseafloor sedimentary metagenomes.</title>
        <authorList>
            <person name="Kawai M."/>
            <person name="Futagami T."/>
            <person name="Toyoda A."/>
            <person name="Takaki Y."/>
            <person name="Nishi S."/>
            <person name="Hori S."/>
            <person name="Arai W."/>
            <person name="Tsubouchi T."/>
            <person name="Morono Y."/>
            <person name="Uchiyama I."/>
            <person name="Ito T."/>
            <person name="Fujiyama A."/>
            <person name="Inagaki F."/>
            <person name="Takami H."/>
        </authorList>
    </citation>
    <scope>NUCLEOTIDE SEQUENCE</scope>
    <source>
        <strain evidence="2">Expedition CK06-06</strain>
    </source>
</reference>
<feature type="transmembrane region" description="Helical" evidence="1">
    <location>
        <begin position="35"/>
        <end position="54"/>
    </location>
</feature>
<accession>X1S203</accession>
<keyword evidence="1" id="KW-0472">Membrane</keyword>
<evidence type="ECO:0000256" key="1">
    <source>
        <dbReference type="SAM" id="Phobius"/>
    </source>
</evidence>
<feature type="non-terminal residue" evidence="2">
    <location>
        <position position="1"/>
    </location>
</feature>
<dbReference type="AlphaFoldDB" id="X1S203"/>
<organism evidence="2">
    <name type="scientific">marine sediment metagenome</name>
    <dbReference type="NCBI Taxonomy" id="412755"/>
    <lineage>
        <taxon>unclassified sequences</taxon>
        <taxon>metagenomes</taxon>
        <taxon>ecological metagenomes</taxon>
    </lineage>
</organism>
<dbReference type="InterPro" id="IPR036259">
    <property type="entry name" value="MFS_trans_sf"/>
</dbReference>
<name>X1S203_9ZZZZ</name>